<dbReference type="PROSITE" id="PS51918">
    <property type="entry name" value="RADICAL_SAM"/>
    <property type="match status" value="1"/>
</dbReference>
<reference evidence="18 19" key="1">
    <citation type="submission" date="2019-02" db="EMBL/GenBank/DDBJ databases">
        <authorList>
            <consortium name="Pathogen Informatics"/>
        </authorList>
    </citation>
    <scope>NUCLEOTIDE SEQUENCE [LARGE SCALE GENOMIC DNA]</scope>
    <source>
        <strain evidence="18 19">3012STDY6944375</strain>
    </source>
</reference>
<dbReference type="GO" id="GO:0051539">
    <property type="term" value="F:4 iron, 4 sulfur cluster binding"/>
    <property type="evidence" value="ECO:0007669"/>
    <property type="project" value="UniProtKB-KW"/>
</dbReference>
<dbReference type="PROSITE" id="PS01278">
    <property type="entry name" value="MTTASE_RADICAL"/>
    <property type="match status" value="1"/>
</dbReference>
<organism evidence="18 19">
    <name type="scientific">Chryseobacterium taihuense</name>
    <dbReference type="NCBI Taxonomy" id="1141221"/>
    <lineage>
        <taxon>Bacteria</taxon>
        <taxon>Pseudomonadati</taxon>
        <taxon>Bacteroidota</taxon>
        <taxon>Flavobacteriia</taxon>
        <taxon>Flavobacteriales</taxon>
        <taxon>Weeksellaceae</taxon>
        <taxon>Chryseobacterium group</taxon>
        <taxon>Chryseobacterium</taxon>
    </lineage>
</organism>
<dbReference type="InterPro" id="IPR038135">
    <property type="entry name" value="Methylthiotransferase_N_sf"/>
</dbReference>
<comment type="function">
    <text evidence="2">Catalyzes the methylthiolation of N6-threonylcarbamoyladenosine (t(6)A), leading to the formation of 2-methylthio-N6-threonylcarbamoyladenosine (ms(2)t(6)A) at position 37 in tRNAs that read codons beginning with adenine.</text>
</comment>
<evidence type="ECO:0000256" key="8">
    <source>
        <dbReference type="ARBA" id="ARBA00022694"/>
    </source>
</evidence>
<evidence type="ECO:0000259" key="17">
    <source>
        <dbReference type="PROSITE" id="PS51918"/>
    </source>
</evidence>
<keyword evidence="6 18" id="KW-0808">Transferase</keyword>
<dbReference type="InterPro" id="IPR020612">
    <property type="entry name" value="Methylthiotransferase_CS"/>
</dbReference>
<keyword evidence="9" id="KW-0479">Metal-binding</keyword>
<dbReference type="Pfam" id="PF00919">
    <property type="entry name" value="UPF0004"/>
    <property type="match status" value="1"/>
</dbReference>
<comment type="cofactor">
    <cofactor evidence="1">
        <name>[4Fe-4S] cluster</name>
        <dbReference type="ChEBI" id="CHEBI:49883"/>
    </cofactor>
</comment>
<dbReference type="FunFam" id="3.80.30.20:FF:000001">
    <property type="entry name" value="tRNA-2-methylthio-N(6)-dimethylallyladenosine synthase 2"/>
    <property type="match status" value="1"/>
</dbReference>
<accession>A0A4V6IDG4</accession>
<feature type="domain" description="Radical SAM core" evidence="17">
    <location>
        <begin position="181"/>
        <end position="415"/>
    </location>
</feature>
<dbReference type="PROSITE" id="PS51449">
    <property type="entry name" value="MTTASE_N"/>
    <property type="match status" value="1"/>
</dbReference>
<dbReference type="InterPro" id="IPR007197">
    <property type="entry name" value="rSAM"/>
</dbReference>
<dbReference type="InterPro" id="IPR058240">
    <property type="entry name" value="rSAM_sf"/>
</dbReference>
<keyword evidence="10" id="KW-0408">Iron</keyword>
<evidence type="ECO:0000256" key="4">
    <source>
        <dbReference type="ARBA" id="ARBA00022485"/>
    </source>
</evidence>
<comment type="similarity">
    <text evidence="14">Belongs to the methylthiotransferase family. MtaB subfamily.</text>
</comment>
<dbReference type="Proteomes" id="UP000290013">
    <property type="component" value="Chromosome"/>
</dbReference>
<evidence type="ECO:0000259" key="16">
    <source>
        <dbReference type="PROSITE" id="PS51449"/>
    </source>
</evidence>
<evidence type="ECO:0000256" key="7">
    <source>
        <dbReference type="ARBA" id="ARBA00022691"/>
    </source>
</evidence>
<dbReference type="PANTHER" id="PTHR43020">
    <property type="entry name" value="CDK5 REGULATORY SUBUNIT-ASSOCIATED PROTEIN 1"/>
    <property type="match status" value="1"/>
</dbReference>
<evidence type="ECO:0000256" key="12">
    <source>
        <dbReference type="ARBA" id="ARBA00031213"/>
    </source>
</evidence>
<dbReference type="EMBL" id="LR215974">
    <property type="protein sequence ID" value="VFB03424.1"/>
    <property type="molecule type" value="Genomic_DNA"/>
</dbReference>
<evidence type="ECO:0000256" key="13">
    <source>
        <dbReference type="ARBA" id="ARBA00051661"/>
    </source>
</evidence>
<dbReference type="SMART" id="SM00729">
    <property type="entry name" value="Elp3"/>
    <property type="match status" value="1"/>
</dbReference>
<dbReference type="NCBIfam" id="TIGR00089">
    <property type="entry name" value="MiaB/RimO family radical SAM methylthiotransferase"/>
    <property type="match status" value="1"/>
</dbReference>
<evidence type="ECO:0000256" key="15">
    <source>
        <dbReference type="ARBA" id="ARBA00069898"/>
    </source>
</evidence>
<dbReference type="InterPro" id="IPR005839">
    <property type="entry name" value="Methylthiotransferase"/>
</dbReference>
<keyword evidence="8" id="KW-0819">tRNA processing</keyword>
<dbReference type="Gene3D" id="3.80.30.20">
    <property type="entry name" value="tm_1862 like domain"/>
    <property type="match status" value="1"/>
</dbReference>
<dbReference type="InterPro" id="IPR023404">
    <property type="entry name" value="rSAM_horseshoe"/>
</dbReference>
<dbReference type="GO" id="GO:0046872">
    <property type="term" value="F:metal ion binding"/>
    <property type="evidence" value="ECO:0007669"/>
    <property type="project" value="UniProtKB-KW"/>
</dbReference>
<dbReference type="EC" id="2.8.4.5" evidence="3"/>
<dbReference type="GO" id="GO:0035598">
    <property type="term" value="F:tRNA (N(6)-L-threonylcarbamoyladenosine(37)-C(2))-methylthiotransferase activity"/>
    <property type="evidence" value="ECO:0007669"/>
    <property type="project" value="UniProtKB-EC"/>
</dbReference>
<dbReference type="GO" id="GO:0035597">
    <property type="term" value="F:tRNA-2-methylthio-N(6)-dimethylallyladenosine(37) synthase activity"/>
    <property type="evidence" value="ECO:0007669"/>
    <property type="project" value="TreeGrafter"/>
</dbReference>
<evidence type="ECO:0000256" key="11">
    <source>
        <dbReference type="ARBA" id="ARBA00023014"/>
    </source>
</evidence>
<evidence type="ECO:0000256" key="6">
    <source>
        <dbReference type="ARBA" id="ARBA00022679"/>
    </source>
</evidence>
<keyword evidence="7" id="KW-0949">S-adenosyl-L-methionine</keyword>
<evidence type="ECO:0000256" key="1">
    <source>
        <dbReference type="ARBA" id="ARBA00001966"/>
    </source>
</evidence>
<dbReference type="SFLD" id="SFLDG01082">
    <property type="entry name" value="B12-binding_domain_containing"/>
    <property type="match status" value="1"/>
</dbReference>
<dbReference type="InterPro" id="IPR006467">
    <property type="entry name" value="MiaB-like_bact"/>
</dbReference>
<name>A0A4V6IDG4_9FLAO</name>
<evidence type="ECO:0000256" key="9">
    <source>
        <dbReference type="ARBA" id="ARBA00022723"/>
    </source>
</evidence>
<evidence type="ECO:0000256" key="5">
    <source>
        <dbReference type="ARBA" id="ARBA00022490"/>
    </source>
</evidence>
<comment type="catalytic activity">
    <reaction evidence="13">
        <text>N(6)-L-threonylcarbamoyladenosine(37) in tRNA + (sulfur carrier)-SH + AH2 + 2 S-adenosyl-L-methionine = 2-methylsulfanyl-N(6)-L-threonylcarbamoyladenosine(37) in tRNA + (sulfur carrier)-H + 5'-deoxyadenosine + L-methionine + A + S-adenosyl-L-homocysteine + 2 H(+)</text>
        <dbReference type="Rhea" id="RHEA:37075"/>
        <dbReference type="Rhea" id="RHEA-COMP:10163"/>
        <dbReference type="Rhea" id="RHEA-COMP:11092"/>
        <dbReference type="Rhea" id="RHEA-COMP:14737"/>
        <dbReference type="Rhea" id="RHEA-COMP:14739"/>
        <dbReference type="ChEBI" id="CHEBI:13193"/>
        <dbReference type="ChEBI" id="CHEBI:15378"/>
        <dbReference type="ChEBI" id="CHEBI:17319"/>
        <dbReference type="ChEBI" id="CHEBI:17499"/>
        <dbReference type="ChEBI" id="CHEBI:29917"/>
        <dbReference type="ChEBI" id="CHEBI:57844"/>
        <dbReference type="ChEBI" id="CHEBI:57856"/>
        <dbReference type="ChEBI" id="CHEBI:59789"/>
        <dbReference type="ChEBI" id="CHEBI:64428"/>
        <dbReference type="ChEBI" id="CHEBI:74418"/>
        <dbReference type="ChEBI" id="CHEBI:74420"/>
        <dbReference type="EC" id="2.8.4.5"/>
    </reaction>
</comment>
<dbReference type="GO" id="GO:0005829">
    <property type="term" value="C:cytosol"/>
    <property type="evidence" value="ECO:0007669"/>
    <property type="project" value="TreeGrafter"/>
</dbReference>
<dbReference type="NCBIfam" id="TIGR01579">
    <property type="entry name" value="MiaB-like-C"/>
    <property type="match status" value="1"/>
</dbReference>
<keyword evidence="5" id="KW-0963">Cytoplasm</keyword>
<dbReference type="KEGG" id="ctai:NCTC12078_01438"/>
<dbReference type="SFLD" id="SFLDG01061">
    <property type="entry name" value="methylthiotransferase"/>
    <property type="match status" value="1"/>
</dbReference>
<dbReference type="InterPro" id="IPR006638">
    <property type="entry name" value="Elp3/MiaA/NifB-like_rSAM"/>
</dbReference>
<dbReference type="FunFam" id="3.40.50.12160:FF:000004">
    <property type="entry name" value="Threonylcarbamoyladenosine tRNA methylthiotransferase MtaB"/>
    <property type="match status" value="1"/>
</dbReference>
<dbReference type="PANTHER" id="PTHR43020:SF2">
    <property type="entry name" value="MITOCHONDRIAL TRNA METHYLTHIOTRANSFERASE CDK5RAP1"/>
    <property type="match status" value="1"/>
</dbReference>
<dbReference type="AlphaFoldDB" id="A0A4V6IDG4"/>
<sequence length="487" mass="55568">MRQLNCFYCNAIEKLVDICSDYIHIKLIIFAPRKFSVKKMSTIQKTAAFHTLGCKLNFAETSTIARQLTDAGYEKVSFDQKADIYVINTCSVTENADRECKFHVKRAMKANTEGLVVIVGCYAQLKPEEISQIEGVDLVLGAKEKFNILSYLDDLQKSKNEGIVHSCEIEETDFFIGSYSIGDRTRAFLKVQDGCDYKCTYCTIPLARGISRSDTIENVLKNAREIAEKGIKEIVLTGVNIGDYGKGEFGNKKHEHTFLDLISELDQVEGIERIRISSIEPNLLKDESIDLVSKSKSFVPHFHIPLQSGSDDLLKKMKRRYLTRLYSDRVSKIREVMPHAAIGVDVIVGFPGETEEKFMETYQFLNKLPVTYLHVFTYSERENTEAAAMEGVVPISERKKRNKMLRILSEKKKMAFYQTQLGKTLPVLWEHENKDGKMFGFTENYVRVQKDFDEKSVNTIEFLKLDKIEADGTVSVLNSFESFLEKV</sequence>
<dbReference type="SFLD" id="SFLDS00029">
    <property type="entry name" value="Radical_SAM"/>
    <property type="match status" value="1"/>
</dbReference>
<evidence type="ECO:0000256" key="14">
    <source>
        <dbReference type="ARBA" id="ARBA00061574"/>
    </source>
</evidence>
<evidence type="ECO:0000313" key="18">
    <source>
        <dbReference type="EMBL" id="VFB03424.1"/>
    </source>
</evidence>
<dbReference type="InterPro" id="IPR013848">
    <property type="entry name" value="Methylthiotransferase_N"/>
</dbReference>
<dbReference type="Gene3D" id="3.40.50.12160">
    <property type="entry name" value="Methylthiotransferase, N-terminal domain"/>
    <property type="match status" value="1"/>
</dbReference>
<gene>
    <name evidence="18" type="primary">miaB_1</name>
    <name evidence="18" type="ORF">NCTC12078_01438</name>
</gene>
<keyword evidence="11" id="KW-0411">Iron-sulfur</keyword>
<dbReference type="SUPFAM" id="SSF102114">
    <property type="entry name" value="Radical SAM enzymes"/>
    <property type="match status" value="1"/>
</dbReference>
<dbReference type="CDD" id="cd01335">
    <property type="entry name" value="Radical_SAM"/>
    <property type="match status" value="1"/>
</dbReference>
<evidence type="ECO:0000256" key="3">
    <source>
        <dbReference type="ARBA" id="ARBA00013273"/>
    </source>
</evidence>
<evidence type="ECO:0000313" key="19">
    <source>
        <dbReference type="Proteomes" id="UP000290013"/>
    </source>
</evidence>
<feature type="domain" description="MTTase N-terminal" evidence="16">
    <location>
        <begin position="45"/>
        <end position="157"/>
    </location>
</feature>
<evidence type="ECO:0000256" key="2">
    <source>
        <dbReference type="ARBA" id="ARBA00002399"/>
    </source>
</evidence>
<proteinExistence type="inferred from homology"/>
<dbReference type="Pfam" id="PF04055">
    <property type="entry name" value="Radical_SAM"/>
    <property type="match status" value="1"/>
</dbReference>
<protein>
    <recommendedName>
        <fullName evidence="15">Threonylcarbamoyladenosine tRNA methylthiotransferase MtaB</fullName>
        <ecNumber evidence="3">2.8.4.5</ecNumber>
    </recommendedName>
    <alternativeName>
        <fullName evidence="12">tRNA-t(6)A37 methylthiotransferase</fullName>
    </alternativeName>
</protein>
<keyword evidence="4" id="KW-0004">4Fe-4S</keyword>
<evidence type="ECO:0000256" key="10">
    <source>
        <dbReference type="ARBA" id="ARBA00023004"/>
    </source>
</evidence>